<keyword evidence="1" id="KW-0732">Signal</keyword>
<reference evidence="2 3" key="1">
    <citation type="journal article" date="2011" name="J. Bacteriol.">
        <title>Genome sequence of Methyloversatilis universalis FAM5T, a methylotrophic representative of the order Rhodocyclales.</title>
        <authorList>
            <person name="Kittichotirat W."/>
            <person name="Good N.M."/>
            <person name="Hall R."/>
            <person name="Bringel F."/>
            <person name="Lajus A."/>
            <person name="Medigue C."/>
            <person name="Smalley N.E."/>
            <person name="Beck D."/>
            <person name="Bumgarner R."/>
            <person name="Vuilleumier S."/>
            <person name="Kalyuzhnaya M.G."/>
        </authorList>
    </citation>
    <scope>NUCLEOTIDE SEQUENCE [LARGE SCALE GENOMIC DNA]</scope>
    <source>
        <strain evidence="3">ATCC BAA-1314 / JCM 13912 / FAM5</strain>
    </source>
</reference>
<comment type="caution">
    <text evidence="2">The sequence shown here is derived from an EMBL/GenBank/DDBJ whole genome shotgun (WGS) entry which is preliminary data.</text>
</comment>
<feature type="chain" id="PRO_5012158144" description="Lipoprotein" evidence="1">
    <location>
        <begin position="16"/>
        <end position="259"/>
    </location>
</feature>
<accession>F5RH44</accession>
<feature type="signal peptide" evidence="1">
    <location>
        <begin position="1"/>
        <end position="15"/>
    </location>
</feature>
<dbReference type="STRING" id="1000565.METUNv1_03636"/>
<evidence type="ECO:0000313" key="3">
    <source>
        <dbReference type="Proteomes" id="UP000005019"/>
    </source>
</evidence>
<keyword evidence="3" id="KW-1185">Reference proteome</keyword>
<organism evidence="2 3">
    <name type="scientific">Methyloversatilis universalis (strain ATCC BAA-1314 / DSM 25237 / JCM 13912 / CCUG 52030 / FAM5)</name>
    <dbReference type="NCBI Taxonomy" id="1000565"/>
    <lineage>
        <taxon>Bacteria</taxon>
        <taxon>Pseudomonadati</taxon>
        <taxon>Pseudomonadota</taxon>
        <taxon>Betaproteobacteria</taxon>
        <taxon>Nitrosomonadales</taxon>
        <taxon>Sterolibacteriaceae</taxon>
        <taxon>Methyloversatilis</taxon>
    </lineage>
</organism>
<dbReference type="AlphaFoldDB" id="F5RH44"/>
<name>F5RH44_METUF</name>
<dbReference type="EMBL" id="AFHG01000058">
    <property type="protein sequence ID" value="EGK70248.1"/>
    <property type="molecule type" value="Genomic_DNA"/>
</dbReference>
<evidence type="ECO:0000313" key="2">
    <source>
        <dbReference type="EMBL" id="EGK70248.1"/>
    </source>
</evidence>
<dbReference type="Proteomes" id="UP000005019">
    <property type="component" value="Unassembled WGS sequence"/>
</dbReference>
<protein>
    <recommendedName>
        <fullName evidence="4">Lipoprotein</fullName>
    </recommendedName>
</protein>
<proteinExistence type="predicted"/>
<evidence type="ECO:0000256" key="1">
    <source>
        <dbReference type="SAM" id="SignalP"/>
    </source>
</evidence>
<evidence type="ECO:0008006" key="4">
    <source>
        <dbReference type="Google" id="ProtNLM"/>
    </source>
</evidence>
<sequence length="259" mass="27196">MLAAALGGIATLAHAQPTFESASPTAGSSVSQKANEGADKAMYKAIEYTNKSKPGPTVIVVPGEIKSNNATFTQKFASNNIADFGELELSQANFKVLERSDLGPLLNEFQLAYSMGDPGSAKKMLQKGKLKTTKYVVKFDILKAEQVAAAKEGISGRAIGNIIGILGGSRGSYAAGEAVGSVETGAAAGVWIIGMRYKIMDANTTEQLAQGYTEEKMEVGAKGSSILGVSSSQEGGITLDGMVQRLVQKSVWEIDSKYK</sequence>
<gene>
    <name evidence="2" type="ORF">METUNv1_03636</name>
</gene>
<dbReference type="eggNOG" id="ENOG502ZC0T">
    <property type="taxonomic scope" value="Bacteria"/>
</dbReference>